<dbReference type="RefSeq" id="WP_046389905.1">
    <property type="nucleotide sequence ID" value="NZ_JADFAY010000014.1"/>
</dbReference>
<reference evidence="1 2" key="1">
    <citation type="submission" date="2019-11" db="EMBL/GenBank/DDBJ databases">
        <title>Streptococcus uberis isolated from clinical mastitis cases on a southeastern Queensland dairy.</title>
        <authorList>
            <person name="Workentine M.L."/>
            <person name="Price R."/>
            <person name="Olchowy T."/>
        </authorList>
    </citation>
    <scope>NUCLEOTIDE SEQUENCE [LARGE SCALE GENOMIC DNA]</scope>
    <source>
        <strain evidence="1 2">OLC4459-A17</strain>
    </source>
</reference>
<dbReference type="AlphaFoldDB" id="A0A6L6G956"/>
<dbReference type="GO" id="GO:0022857">
    <property type="term" value="F:transmembrane transporter activity"/>
    <property type="evidence" value="ECO:0007669"/>
    <property type="project" value="InterPro"/>
</dbReference>
<proteinExistence type="predicted"/>
<sequence length="167" mass="19489">MSLKQITRISILAALAFVLRLTFSHLPNIQPVTAMFLVLAILTSYYEAILVMSVCMLTSSFLLGFGPWFFWQITTFSFILFLWHYVLYPLSKKMGKQAMLFQCLFAALLALFYGIIIDSFFTIIYQMPWWSYILAGMPFNLMHALSTLLFYPIFIIIFRRFAHGKLF</sequence>
<dbReference type="Pfam" id="PF12822">
    <property type="entry name" value="ECF_trnsprt"/>
    <property type="match status" value="1"/>
</dbReference>
<dbReference type="Proteomes" id="UP000483839">
    <property type="component" value="Unassembled WGS sequence"/>
</dbReference>
<evidence type="ECO:0000313" key="2">
    <source>
        <dbReference type="Proteomes" id="UP000483839"/>
    </source>
</evidence>
<accession>A0A6L6G956</accession>
<comment type="caution">
    <text evidence="1">The sequence shown here is derived from an EMBL/GenBank/DDBJ whole genome shotgun (WGS) entry which is preliminary data.</text>
</comment>
<organism evidence="1 2">
    <name type="scientific">Streptococcus uberis</name>
    <dbReference type="NCBI Taxonomy" id="1349"/>
    <lineage>
        <taxon>Bacteria</taxon>
        <taxon>Bacillati</taxon>
        <taxon>Bacillota</taxon>
        <taxon>Bacilli</taxon>
        <taxon>Lactobacillales</taxon>
        <taxon>Streptococcaceae</taxon>
        <taxon>Streptococcus</taxon>
    </lineage>
</organism>
<dbReference type="EMBL" id="WLXI01000040">
    <property type="protein sequence ID" value="MTD01697.1"/>
    <property type="molecule type" value="Genomic_DNA"/>
</dbReference>
<gene>
    <name evidence="1" type="ORF">GKS16_05360</name>
</gene>
<evidence type="ECO:0000313" key="1">
    <source>
        <dbReference type="EMBL" id="MTD01697.1"/>
    </source>
</evidence>
<dbReference type="InterPro" id="IPR024529">
    <property type="entry name" value="ECF_trnsprt_substrate-spec"/>
</dbReference>
<protein>
    <submittedName>
        <fullName evidence="1">ECF transporter S component</fullName>
    </submittedName>
</protein>
<dbReference type="Gene3D" id="1.10.1760.20">
    <property type="match status" value="1"/>
</dbReference>
<name>A0A6L6G956_STRUB</name>